<dbReference type="Proteomes" id="UP000321039">
    <property type="component" value="Unassembled WGS sequence"/>
</dbReference>
<dbReference type="SUPFAM" id="SSF143081">
    <property type="entry name" value="BB1717-like"/>
    <property type="match status" value="1"/>
</dbReference>
<evidence type="ECO:0000313" key="9">
    <source>
        <dbReference type="EMBL" id="TXS92124.1"/>
    </source>
</evidence>
<dbReference type="EMBL" id="VRZA01000005">
    <property type="protein sequence ID" value="TXS92124.1"/>
    <property type="molecule type" value="Genomic_DNA"/>
</dbReference>
<proteinExistence type="inferred from homology"/>
<evidence type="ECO:0000256" key="2">
    <source>
        <dbReference type="ARBA" id="ARBA00022670"/>
    </source>
</evidence>
<protein>
    <recommendedName>
        <fullName evidence="8">Abasic site processing protein</fullName>
        <ecNumber evidence="8">3.4.-.-</ecNumber>
    </recommendedName>
</protein>
<dbReference type="Pfam" id="PF02586">
    <property type="entry name" value="SRAP"/>
    <property type="match status" value="1"/>
</dbReference>
<dbReference type="AlphaFoldDB" id="A0A5C8ZWJ3"/>
<dbReference type="PANTHER" id="PTHR13604:SF0">
    <property type="entry name" value="ABASIC SITE PROCESSING PROTEIN HMCES"/>
    <property type="match status" value="1"/>
</dbReference>
<keyword evidence="7" id="KW-0456">Lyase</keyword>
<name>A0A5C8ZWJ3_9GAMM</name>
<dbReference type="PANTHER" id="PTHR13604">
    <property type="entry name" value="DC12-RELATED"/>
    <property type="match status" value="1"/>
</dbReference>
<dbReference type="EC" id="3.4.-.-" evidence="8"/>
<dbReference type="Gene3D" id="3.90.1680.10">
    <property type="entry name" value="SOS response associated peptidase-like"/>
    <property type="match status" value="1"/>
</dbReference>
<evidence type="ECO:0000256" key="4">
    <source>
        <dbReference type="ARBA" id="ARBA00022801"/>
    </source>
</evidence>
<dbReference type="GO" id="GO:0006508">
    <property type="term" value="P:proteolysis"/>
    <property type="evidence" value="ECO:0007669"/>
    <property type="project" value="UniProtKB-KW"/>
</dbReference>
<evidence type="ECO:0000313" key="10">
    <source>
        <dbReference type="Proteomes" id="UP000321039"/>
    </source>
</evidence>
<accession>A0A5C8ZWJ3</accession>
<evidence type="ECO:0000256" key="1">
    <source>
        <dbReference type="ARBA" id="ARBA00008136"/>
    </source>
</evidence>
<keyword evidence="6" id="KW-0238">DNA-binding</keyword>
<evidence type="ECO:0000256" key="5">
    <source>
        <dbReference type="ARBA" id="ARBA00023124"/>
    </source>
</evidence>
<evidence type="ECO:0000256" key="3">
    <source>
        <dbReference type="ARBA" id="ARBA00022763"/>
    </source>
</evidence>
<dbReference type="InterPro" id="IPR036590">
    <property type="entry name" value="SRAP-like"/>
</dbReference>
<dbReference type="GO" id="GO:0016829">
    <property type="term" value="F:lyase activity"/>
    <property type="evidence" value="ECO:0007669"/>
    <property type="project" value="UniProtKB-KW"/>
</dbReference>
<dbReference type="GO" id="GO:0003697">
    <property type="term" value="F:single-stranded DNA binding"/>
    <property type="evidence" value="ECO:0007669"/>
    <property type="project" value="InterPro"/>
</dbReference>
<organism evidence="9 10">
    <name type="scientific">Parahaliea maris</name>
    <dbReference type="NCBI Taxonomy" id="2716870"/>
    <lineage>
        <taxon>Bacteria</taxon>
        <taxon>Pseudomonadati</taxon>
        <taxon>Pseudomonadota</taxon>
        <taxon>Gammaproteobacteria</taxon>
        <taxon>Cellvibrionales</taxon>
        <taxon>Halieaceae</taxon>
        <taxon>Parahaliea</taxon>
    </lineage>
</organism>
<dbReference type="GO" id="GO:0106300">
    <property type="term" value="P:protein-DNA covalent cross-linking repair"/>
    <property type="evidence" value="ECO:0007669"/>
    <property type="project" value="InterPro"/>
</dbReference>
<keyword evidence="5" id="KW-0190">Covalent protein-DNA linkage</keyword>
<sequence>MCGRFNVIDNPGLQALLRDLGVDIKLPPGINLAPTDAVPLVRETGEQRAVEAARWWLTPSWAPRVEQKYAMFNARCETLASSKAWRHPFRQQRGIMPMSSFIEWRTQNGSKQPWLISSPGRALAAAALWDVWEGEEGCLLSCSMVTTAAAEAFTPWHHRMPVLLEGEECDRWLDNSQPLGADDNLFRSELKFAWQLEPLSTAINRSGRHEPQLLDSVGEAVVLEAAAS</sequence>
<evidence type="ECO:0000256" key="6">
    <source>
        <dbReference type="ARBA" id="ARBA00023125"/>
    </source>
</evidence>
<evidence type="ECO:0000256" key="8">
    <source>
        <dbReference type="RuleBase" id="RU364100"/>
    </source>
</evidence>
<comment type="caution">
    <text evidence="9">The sequence shown here is derived from an EMBL/GenBank/DDBJ whole genome shotgun (WGS) entry which is preliminary data.</text>
</comment>
<keyword evidence="2 8" id="KW-0645">Protease</keyword>
<dbReference type="GO" id="GO:0008233">
    <property type="term" value="F:peptidase activity"/>
    <property type="evidence" value="ECO:0007669"/>
    <property type="project" value="UniProtKB-KW"/>
</dbReference>
<dbReference type="RefSeq" id="WP_148069363.1">
    <property type="nucleotide sequence ID" value="NZ_VRZA01000005.1"/>
</dbReference>
<comment type="similarity">
    <text evidence="1 8">Belongs to the SOS response-associated peptidase family.</text>
</comment>
<keyword evidence="10" id="KW-1185">Reference proteome</keyword>
<dbReference type="InterPro" id="IPR003738">
    <property type="entry name" value="SRAP"/>
</dbReference>
<reference evidence="9 10" key="1">
    <citation type="submission" date="2019-08" db="EMBL/GenBank/DDBJ databases">
        <title>Parahaliea maris sp. nov., isolated from the surface seawater.</title>
        <authorList>
            <person name="Liu Y."/>
        </authorList>
    </citation>
    <scope>NUCLEOTIDE SEQUENCE [LARGE SCALE GENOMIC DNA]</scope>
    <source>
        <strain evidence="9 10">HSLHS9</strain>
    </source>
</reference>
<gene>
    <name evidence="9" type="ORF">FV139_15495</name>
</gene>
<keyword evidence="3" id="KW-0227">DNA damage</keyword>
<evidence type="ECO:0000256" key="7">
    <source>
        <dbReference type="ARBA" id="ARBA00023239"/>
    </source>
</evidence>
<keyword evidence="4 8" id="KW-0378">Hydrolase</keyword>